<dbReference type="MGI" id="MGI:1923701">
    <property type="gene designation" value="Zfp180"/>
</dbReference>
<dbReference type="AlphaFoldDB" id="A0A0N4SVM4"/>
<dbReference type="Antibodypedia" id="31184">
    <property type="antibodies" value="87 antibodies from 19 providers"/>
</dbReference>
<feature type="region of interest" description="Disordered" evidence="1">
    <location>
        <begin position="56"/>
        <end position="99"/>
    </location>
</feature>
<reference evidence="2 4" key="2">
    <citation type="journal article" date="2011" name="PLoS Biol.">
        <title>Modernizing reference genome assemblies.</title>
        <authorList>
            <person name="Church D.M."/>
            <person name="Schneider V.A."/>
            <person name="Graves T."/>
            <person name="Auger K."/>
            <person name="Cunningham F."/>
            <person name="Bouk N."/>
            <person name="Chen H.C."/>
            <person name="Agarwala R."/>
            <person name="McLaren W.M."/>
            <person name="Ritchie G.R."/>
            <person name="Albracht D."/>
            <person name="Kremitzki M."/>
            <person name="Rock S."/>
            <person name="Kotkiewicz H."/>
            <person name="Kremitzki C."/>
            <person name="Wollam A."/>
            <person name="Trani L."/>
            <person name="Fulton L."/>
            <person name="Fulton R."/>
            <person name="Matthews L."/>
            <person name="Whitehead S."/>
            <person name="Chow W."/>
            <person name="Torrance J."/>
            <person name="Dunn M."/>
            <person name="Harden G."/>
            <person name="Threadgold G."/>
            <person name="Wood J."/>
            <person name="Collins J."/>
            <person name="Heath P."/>
            <person name="Griffiths G."/>
            <person name="Pelan S."/>
            <person name="Grafham D."/>
            <person name="Eichler E.E."/>
            <person name="Weinstock G."/>
            <person name="Mardis E.R."/>
            <person name="Wilson R.K."/>
            <person name="Howe K."/>
            <person name="Flicek P."/>
            <person name="Hubbard T."/>
        </authorList>
    </citation>
    <scope>NUCLEOTIDE SEQUENCE [LARGE SCALE GENOMIC DNA]</scope>
    <source>
        <strain evidence="2 4">C57BL/6J</strain>
    </source>
</reference>
<dbReference type="AGR" id="MGI:1923701"/>
<feature type="compositionally biased region" description="Basic and acidic residues" evidence="1">
    <location>
        <begin position="56"/>
        <end position="74"/>
    </location>
</feature>
<dbReference type="Ensembl" id="ENSMUST00000203854.3">
    <property type="protein sequence ID" value="ENSMUSP00000145165.3"/>
    <property type="gene ID" value="ENSMUSG00000057101.9"/>
</dbReference>
<name>A0A0N4SVM4_MOUSE</name>
<gene>
    <name evidence="2 3" type="primary">Zfp180</name>
</gene>
<proteinExistence type="predicted"/>
<sequence length="99" mass="11188">MEQQDDESLESLQACVENFVLPQEMIIEVEGEDAGSLDIMPQHRLQDCNCGPYRGGTEHVEQCPENPRENRDPGRPQGPVGLASCTWNRRSHRKADNLQ</sequence>
<evidence type="ECO:0000256" key="1">
    <source>
        <dbReference type="SAM" id="MobiDB-lite"/>
    </source>
</evidence>
<reference evidence="2 4" key="1">
    <citation type="journal article" date="2009" name="PLoS Biol.">
        <title>Lineage-specific biology revealed by a finished genome assembly of the mouse.</title>
        <authorList>
            <consortium name="Mouse Genome Sequencing Consortium"/>
            <person name="Church D.M."/>
            <person name="Goodstadt L."/>
            <person name="Hillier L.W."/>
            <person name="Zody M.C."/>
            <person name="Goldstein S."/>
            <person name="She X."/>
            <person name="Bult C.J."/>
            <person name="Agarwala R."/>
            <person name="Cherry J.L."/>
            <person name="DiCuccio M."/>
            <person name="Hlavina W."/>
            <person name="Kapustin Y."/>
            <person name="Meric P."/>
            <person name="Maglott D."/>
            <person name="Birtle Z."/>
            <person name="Marques A.C."/>
            <person name="Graves T."/>
            <person name="Zhou S."/>
            <person name="Teague B."/>
            <person name="Potamousis K."/>
            <person name="Churas C."/>
            <person name="Place M."/>
            <person name="Herschleb J."/>
            <person name="Runnheim R."/>
            <person name="Forrest D."/>
            <person name="Amos-Landgraf J."/>
            <person name="Schwartz D.C."/>
            <person name="Cheng Z."/>
            <person name="Lindblad-Toh K."/>
            <person name="Eichler E.E."/>
            <person name="Ponting C.P."/>
        </authorList>
    </citation>
    <scope>NUCLEOTIDE SEQUENCE [LARGE SCALE GENOMIC DNA]</scope>
    <source>
        <strain evidence="2 4">C57BL/6J</strain>
    </source>
</reference>
<dbReference type="Proteomes" id="UP000000589">
    <property type="component" value="Chromosome 7"/>
</dbReference>
<reference evidence="2" key="3">
    <citation type="submission" date="2025-08" db="UniProtKB">
        <authorList>
            <consortium name="Ensembl"/>
        </authorList>
    </citation>
    <scope>IDENTIFICATION</scope>
    <source>
        <strain evidence="2">C57BL/6J</strain>
    </source>
</reference>
<dbReference type="GeneTree" id="ENSGT00940000162315"/>
<evidence type="ECO:0000313" key="2">
    <source>
        <dbReference type="Ensembl" id="ENSMUSP00000145165.3"/>
    </source>
</evidence>
<evidence type="ECO:0000313" key="4">
    <source>
        <dbReference type="Proteomes" id="UP000000589"/>
    </source>
</evidence>
<dbReference type="VEuPathDB" id="HostDB:ENSMUSG00000057101"/>
<dbReference type="OrthoDB" id="6591996at2759"/>
<keyword evidence="4" id="KW-1185">Reference proteome</keyword>
<dbReference type="Bgee" id="ENSMUSG00000057101">
    <property type="expression patterns" value="Expressed in embryonic brain and 234 other cell types or tissues"/>
</dbReference>
<protein>
    <submittedName>
        <fullName evidence="2">Zinc finger protein 180</fullName>
    </submittedName>
</protein>
<evidence type="ECO:0000313" key="3">
    <source>
        <dbReference type="MGI" id="MGI:1923701"/>
    </source>
</evidence>
<accession>A0A0N4SVM4</accession>
<dbReference type="ExpressionAtlas" id="A0A0N4SVM4">
    <property type="expression patterns" value="baseline and differential"/>
</dbReference>
<organism evidence="2 4">
    <name type="scientific">Mus musculus</name>
    <name type="common">Mouse</name>
    <dbReference type="NCBI Taxonomy" id="10090"/>
    <lineage>
        <taxon>Eukaryota</taxon>
        <taxon>Metazoa</taxon>
        <taxon>Chordata</taxon>
        <taxon>Craniata</taxon>
        <taxon>Vertebrata</taxon>
        <taxon>Euteleostomi</taxon>
        <taxon>Mammalia</taxon>
        <taxon>Eutheria</taxon>
        <taxon>Euarchontoglires</taxon>
        <taxon>Glires</taxon>
        <taxon>Rodentia</taxon>
        <taxon>Myomorpha</taxon>
        <taxon>Muroidea</taxon>
        <taxon>Muridae</taxon>
        <taxon>Murinae</taxon>
        <taxon>Mus</taxon>
        <taxon>Mus</taxon>
    </lineage>
</organism>
<reference evidence="2" key="4">
    <citation type="submission" date="2025-09" db="UniProtKB">
        <authorList>
            <consortium name="Ensembl"/>
        </authorList>
    </citation>
    <scope>IDENTIFICATION</scope>
    <source>
        <strain evidence="2">C57BL/6J</strain>
    </source>
</reference>